<sequence>MASFVAEPGARMRNNSTERNIVCRVKNSFMTLSRHISVLLGALHSCSEVT</sequence>
<proteinExistence type="predicted"/>
<dbReference type="EMBL" id="GBXM01080539">
    <property type="protein sequence ID" value="JAH28038.1"/>
    <property type="molecule type" value="Transcribed_RNA"/>
</dbReference>
<protein>
    <submittedName>
        <fullName evidence="1">Uncharacterized protein</fullName>
    </submittedName>
</protein>
<reference evidence="1" key="2">
    <citation type="journal article" date="2015" name="Fish Shellfish Immunol.">
        <title>Early steps in the European eel (Anguilla anguilla)-Vibrio vulnificus interaction in the gills: Role of the RtxA13 toxin.</title>
        <authorList>
            <person name="Callol A."/>
            <person name="Pajuelo D."/>
            <person name="Ebbesson L."/>
            <person name="Teles M."/>
            <person name="MacKenzie S."/>
            <person name="Amaro C."/>
        </authorList>
    </citation>
    <scope>NUCLEOTIDE SEQUENCE</scope>
</reference>
<name>A0A0E9RI72_ANGAN</name>
<evidence type="ECO:0000313" key="1">
    <source>
        <dbReference type="EMBL" id="JAH28038.1"/>
    </source>
</evidence>
<organism evidence="1">
    <name type="scientific">Anguilla anguilla</name>
    <name type="common">European freshwater eel</name>
    <name type="synonym">Muraena anguilla</name>
    <dbReference type="NCBI Taxonomy" id="7936"/>
    <lineage>
        <taxon>Eukaryota</taxon>
        <taxon>Metazoa</taxon>
        <taxon>Chordata</taxon>
        <taxon>Craniata</taxon>
        <taxon>Vertebrata</taxon>
        <taxon>Euteleostomi</taxon>
        <taxon>Actinopterygii</taxon>
        <taxon>Neopterygii</taxon>
        <taxon>Teleostei</taxon>
        <taxon>Anguilliformes</taxon>
        <taxon>Anguillidae</taxon>
        <taxon>Anguilla</taxon>
    </lineage>
</organism>
<reference evidence="1" key="1">
    <citation type="submission" date="2014-11" db="EMBL/GenBank/DDBJ databases">
        <authorList>
            <person name="Amaro Gonzalez C."/>
        </authorList>
    </citation>
    <scope>NUCLEOTIDE SEQUENCE</scope>
</reference>
<dbReference type="EMBL" id="GBXM01092525">
    <property type="protein sequence ID" value="JAH16052.1"/>
    <property type="molecule type" value="Transcribed_RNA"/>
</dbReference>
<accession>A0A0E9RI72</accession>
<dbReference type="AlphaFoldDB" id="A0A0E9RI72"/>